<dbReference type="Proteomes" id="UP001177670">
    <property type="component" value="Unassembled WGS sequence"/>
</dbReference>
<proteinExistence type="predicted"/>
<sequence>MVERVKIHGYSSMCKSSDARRQETKQEAREFGKASGSGYLEKQLELSCQGEKEKEKEEENEEEKEKEEENEEEKEKEEENEEEKEKEEVSIP</sequence>
<reference evidence="2" key="1">
    <citation type="submission" date="2021-10" db="EMBL/GenBank/DDBJ databases">
        <title>Melipona bicolor Genome sequencing and assembly.</title>
        <authorList>
            <person name="Araujo N.S."/>
            <person name="Arias M.C."/>
        </authorList>
    </citation>
    <scope>NUCLEOTIDE SEQUENCE</scope>
    <source>
        <strain evidence="2">USP_2M_L1-L4_2017</strain>
        <tissue evidence="2">Whole body</tissue>
    </source>
</reference>
<evidence type="ECO:0000256" key="1">
    <source>
        <dbReference type="SAM" id="MobiDB-lite"/>
    </source>
</evidence>
<evidence type="ECO:0000313" key="2">
    <source>
        <dbReference type="EMBL" id="KAK1117349.1"/>
    </source>
</evidence>
<feature type="region of interest" description="Disordered" evidence="1">
    <location>
        <begin position="1"/>
        <end position="92"/>
    </location>
</feature>
<dbReference type="EMBL" id="JAHYIQ010000052">
    <property type="protein sequence ID" value="KAK1117349.1"/>
    <property type="molecule type" value="Genomic_DNA"/>
</dbReference>
<protein>
    <submittedName>
        <fullName evidence="2">Uncharacterized protein</fullName>
    </submittedName>
</protein>
<comment type="caution">
    <text evidence="2">The sequence shown here is derived from an EMBL/GenBank/DDBJ whole genome shotgun (WGS) entry which is preliminary data.</text>
</comment>
<dbReference type="AlphaFoldDB" id="A0AA40KEF9"/>
<organism evidence="2 3">
    <name type="scientific">Melipona bicolor</name>
    <dbReference type="NCBI Taxonomy" id="60889"/>
    <lineage>
        <taxon>Eukaryota</taxon>
        <taxon>Metazoa</taxon>
        <taxon>Ecdysozoa</taxon>
        <taxon>Arthropoda</taxon>
        <taxon>Hexapoda</taxon>
        <taxon>Insecta</taxon>
        <taxon>Pterygota</taxon>
        <taxon>Neoptera</taxon>
        <taxon>Endopterygota</taxon>
        <taxon>Hymenoptera</taxon>
        <taxon>Apocrita</taxon>
        <taxon>Aculeata</taxon>
        <taxon>Apoidea</taxon>
        <taxon>Anthophila</taxon>
        <taxon>Apidae</taxon>
        <taxon>Melipona</taxon>
    </lineage>
</organism>
<evidence type="ECO:0000313" key="3">
    <source>
        <dbReference type="Proteomes" id="UP001177670"/>
    </source>
</evidence>
<accession>A0AA40KEF9</accession>
<gene>
    <name evidence="2" type="ORF">K0M31_016720</name>
</gene>
<feature type="compositionally biased region" description="Acidic residues" evidence="1">
    <location>
        <begin position="58"/>
        <end position="85"/>
    </location>
</feature>
<feature type="compositionally biased region" description="Basic and acidic residues" evidence="1">
    <location>
        <begin position="17"/>
        <end position="32"/>
    </location>
</feature>
<name>A0AA40KEF9_9HYME</name>
<keyword evidence="3" id="KW-1185">Reference proteome</keyword>